<dbReference type="EC" id="1.8.4.11" evidence="2"/>
<organism evidence="6 7">
    <name type="scientific">Larinioides sclopetarius</name>
    <dbReference type="NCBI Taxonomy" id="280406"/>
    <lineage>
        <taxon>Eukaryota</taxon>
        <taxon>Metazoa</taxon>
        <taxon>Ecdysozoa</taxon>
        <taxon>Arthropoda</taxon>
        <taxon>Chelicerata</taxon>
        <taxon>Arachnida</taxon>
        <taxon>Araneae</taxon>
        <taxon>Araneomorphae</taxon>
        <taxon>Entelegynae</taxon>
        <taxon>Araneoidea</taxon>
        <taxon>Araneidae</taxon>
        <taxon>Larinioides</taxon>
    </lineage>
</organism>
<evidence type="ECO:0000313" key="7">
    <source>
        <dbReference type="Proteomes" id="UP001497382"/>
    </source>
</evidence>
<gene>
    <name evidence="6" type="ORF">LARSCL_LOCUS9804</name>
</gene>
<comment type="similarity">
    <text evidence="1">Belongs to the MsrA Met sulfoxide reductase family.</text>
</comment>
<feature type="domain" description="Peptide methionine sulphoxide reductase MsrA" evidence="5">
    <location>
        <begin position="4"/>
        <end position="89"/>
    </location>
</feature>
<dbReference type="PANTHER" id="PTHR43774">
    <property type="entry name" value="PEPTIDE METHIONINE SULFOXIDE REDUCTASE"/>
    <property type="match status" value="1"/>
</dbReference>
<dbReference type="InterPro" id="IPR036509">
    <property type="entry name" value="Met_Sox_Rdtase_MsrA_sf"/>
</dbReference>
<reference evidence="6 7" key="1">
    <citation type="submission" date="2024-04" db="EMBL/GenBank/DDBJ databases">
        <authorList>
            <person name="Rising A."/>
            <person name="Reimegard J."/>
            <person name="Sonavane S."/>
            <person name="Akerstrom W."/>
            <person name="Nylinder S."/>
            <person name="Hedman E."/>
            <person name="Kallberg Y."/>
        </authorList>
    </citation>
    <scope>NUCLEOTIDE SEQUENCE [LARGE SCALE GENOMIC DNA]</scope>
</reference>
<dbReference type="Pfam" id="PF01625">
    <property type="entry name" value="PMSR"/>
    <property type="match status" value="1"/>
</dbReference>
<dbReference type="GO" id="GO:0008113">
    <property type="term" value="F:peptide-methionine (S)-S-oxide reductase activity"/>
    <property type="evidence" value="ECO:0007669"/>
    <property type="project" value="UniProtKB-EC"/>
</dbReference>
<evidence type="ECO:0000259" key="5">
    <source>
        <dbReference type="Pfam" id="PF01625"/>
    </source>
</evidence>
<dbReference type="PANTHER" id="PTHR43774:SF1">
    <property type="entry name" value="PEPTIDE METHIONINE SULFOXIDE REDUCTASE MSRA 2"/>
    <property type="match status" value="1"/>
</dbReference>
<evidence type="ECO:0000256" key="2">
    <source>
        <dbReference type="ARBA" id="ARBA00012502"/>
    </source>
</evidence>
<evidence type="ECO:0000256" key="4">
    <source>
        <dbReference type="ARBA" id="ARBA00030643"/>
    </source>
</evidence>
<comment type="caution">
    <text evidence="6">The sequence shown here is derived from an EMBL/GenBank/DDBJ whole genome shotgun (WGS) entry which is preliminary data.</text>
</comment>
<evidence type="ECO:0000313" key="6">
    <source>
        <dbReference type="EMBL" id="CAL1278482.1"/>
    </source>
</evidence>
<dbReference type="InterPro" id="IPR002569">
    <property type="entry name" value="Met_Sox_Rdtase_MsrA_dom"/>
</dbReference>
<name>A0AAV2A389_9ARAC</name>
<proteinExistence type="inferred from homology"/>
<accession>A0AAV2A389</accession>
<protein>
    <recommendedName>
        <fullName evidence="2">peptide-methionine (S)-S-oxide reductase</fullName>
        <ecNumber evidence="2">1.8.4.11</ecNumber>
    </recommendedName>
    <alternativeName>
        <fullName evidence="4">Peptide-methionine (S)-S-oxide reductase</fullName>
    </alternativeName>
</protein>
<keyword evidence="7" id="KW-1185">Reference proteome</keyword>
<dbReference type="EMBL" id="CAXIEN010000113">
    <property type="protein sequence ID" value="CAL1278482.1"/>
    <property type="molecule type" value="Genomic_DNA"/>
</dbReference>
<sequence length="97" mass="11395">MCENDHTEAVEVTYDPSIISYEDLLRLFWQFHDPCSCKKRQYMSAIFYSDEQQKTMAEDSKKSHESELGKSVITQILPLNNFHEAEETWKKINTCPS</sequence>
<evidence type="ECO:0000256" key="3">
    <source>
        <dbReference type="ARBA" id="ARBA00023002"/>
    </source>
</evidence>
<dbReference type="SUPFAM" id="SSF55068">
    <property type="entry name" value="Peptide methionine sulfoxide reductase"/>
    <property type="match status" value="1"/>
</dbReference>
<evidence type="ECO:0000256" key="1">
    <source>
        <dbReference type="ARBA" id="ARBA00005591"/>
    </source>
</evidence>
<keyword evidence="3" id="KW-0560">Oxidoreductase</keyword>
<dbReference type="AlphaFoldDB" id="A0AAV2A389"/>
<dbReference type="Gene3D" id="3.30.1060.10">
    <property type="entry name" value="Peptide methionine sulphoxide reductase MsrA"/>
    <property type="match status" value="1"/>
</dbReference>
<dbReference type="Proteomes" id="UP001497382">
    <property type="component" value="Unassembled WGS sequence"/>
</dbReference>